<dbReference type="GO" id="GO:0043190">
    <property type="term" value="C:ATP-binding cassette (ABC) transporter complex"/>
    <property type="evidence" value="ECO:0007669"/>
    <property type="project" value="InterPro"/>
</dbReference>
<dbReference type="SUPFAM" id="SSF81345">
    <property type="entry name" value="ABC transporter involved in vitamin B12 uptake, BtuC"/>
    <property type="match status" value="1"/>
</dbReference>
<proteinExistence type="inferred from homology"/>
<organism evidence="7">
    <name type="scientific">hydrocarbon metagenome</name>
    <dbReference type="NCBI Taxonomy" id="938273"/>
    <lineage>
        <taxon>unclassified sequences</taxon>
        <taxon>metagenomes</taxon>
        <taxon>ecological metagenomes</taxon>
    </lineage>
</organism>
<evidence type="ECO:0000256" key="5">
    <source>
        <dbReference type="ARBA" id="ARBA00023136"/>
    </source>
</evidence>
<evidence type="ECO:0000256" key="2">
    <source>
        <dbReference type="ARBA" id="ARBA00008034"/>
    </source>
</evidence>
<dbReference type="InterPro" id="IPR001626">
    <property type="entry name" value="ABC_TroCD"/>
</dbReference>
<feature type="transmembrane region" description="Helical" evidence="6">
    <location>
        <begin position="171"/>
        <end position="188"/>
    </location>
</feature>
<evidence type="ECO:0000313" key="7">
    <source>
        <dbReference type="EMBL" id="KUG26719.1"/>
    </source>
</evidence>
<feature type="transmembrane region" description="Helical" evidence="6">
    <location>
        <begin position="12"/>
        <end position="33"/>
    </location>
</feature>
<dbReference type="AlphaFoldDB" id="A0A0W8G0M9"/>
<reference evidence="7" key="1">
    <citation type="journal article" date="2015" name="Proc. Natl. Acad. Sci. U.S.A.">
        <title>Networks of energetic and metabolic interactions define dynamics in microbial communities.</title>
        <authorList>
            <person name="Embree M."/>
            <person name="Liu J.K."/>
            <person name="Al-Bassam M.M."/>
            <person name="Zengler K."/>
        </authorList>
    </citation>
    <scope>NUCLEOTIDE SEQUENCE</scope>
</reference>
<evidence type="ECO:0000256" key="4">
    <source>
        <dbReference type="ARBA" id="ARBA00022989"/>
    </source>
</evidence>
<feature type="transmembrane region" description="Helical" evidence="6">
    <location>
        <begin position="53"/>
        <end position="77"/>
    </location>
</feature>
<feature type="transmembrane region" description="Helical" evidence="6">
    <location>
        <begin position="89"/>
        <end position="108"/>
    </location>
</feature>
<sequence>MLELFTYNFMVNALIASFLASIAAGVIGSYVVVKRIVFISGGISHSTYGGIGLGYLLGFNPILGAIGAALVTAGIVAKISRKKKQSEDMLIGIVWALGMALGIFFINLSEGYAPDLMSYLFGNILLVSNVDLILMFILNIIVIGTVIIYYNKFQAVTFDEEFAKSVGLNTDRIYLLLLILIAITTVMLIKVVGIVLVIALISIPPAIAINYSKSLKQMMLISVILGLLFTIFGLFISYYLNLTSGASIIFISVIGYLISYFLKK</sequence>
<comment type="subcellular location">
    <subcellularLocation>
        <location evidence="1">Membrane</location>
        <topology evidence="1">Multi-pass membrane protein</topology>
    </subcellularLocation>
</comment>
<feature type="transmembrane region" description="Helical" evidence="6">
    <location>
        <begin position="218"/>
        <end position="239"/>
    </location>
</feature>
<comment type="similarity">
    <text evidence="2">Belongs to the ABC-3 integral membrane protein family.</text>
</comment>
<protein>
    <submittedName>
        <fullName evidence="7">Zinc abc transporter, inner membrane permease protein znub</fullName>
    </submittedName>
</protein>
<feature type="transmembrane region" description="Helical" evidence="6">
    <location>
        <begin position="245"/>
        <end position="262"/>
    </location>
</feature>
<dbReference type="GO" id="GO:0055085">
    <property type="term" value="P:transmembrane transport"/>
    <property type="evidence" value="ECO:0007669"/>
    <property type="project" value="InterPro"/>
</dbReference>
<keyword evidence="3 6" id="KW-0812">Transmembrane</keyword>
<evidence type="ECO:0000256" key="6">
    <source>
        <dbReference type="SAM" id="Phobius"/>
    </source>
</evidence>
<keyword evidence="4 6" id="KW-1133">Transmembrane helix</keyword>
<name>A0A0W8G0M9_9ZZZZ</name>
<comment type="caution">
    <text evidence="7">The sequence shown here is derived from an EMBL/GenBank/DDBJ whole genome shotgun (WGS) entry which is preliminary data.</text>
</comment>
<keyword evidence="5 6" id="KW-0472">Membrane</keyword>
<feature type="transmembrane region" description="Helical" evidence="6">
    <location>
        <begin position="120"/>
        <end position="150"/>
    </location>
</feature>
<evidence type="ECO:0000256" key="1">
    <source>
        <dbReference type="ARBA" id="ARBA00004141"/>
    </source>
</evidence>
<accession>A0A0W8G0M9</accession>
<dbReference type="InterPro" id="IPR037294">
    <property type="entry name" value="ABC_BtuC-like"/>
</dbReference>
<dbReference type="PANTHER" id="PTHR30477:SF18">
    <property type="entry name" value="METAL TRANSPORT SYSTEM MEMBRANE PROTEIN CT_417-RELATED"/>
    <property type="match status" value="1"/>
</dbReference>
<dbReference type="PANTHER" id="PTHR30477">
    <property type="entry name" value="ABC-TRANSPORTER METAL-BINDING PROTEIN"/>
    <property type="match status" value="1"/>
</dbReference>
<dbReference type="Gene3D" id="1.10.3470.10">
    <property type="entry name" value="ABC transporter involved in vitamin B12 uptake, BtuC"/>
    <property type="match status" value="1"/>
</dbReference>
<dbReference type="GO" id="GO:0010043">
    <property type="term" value="P:response to zinc ion"/>
    <property type="evidence" value="ECO:0007669"/>
    <property type="project" value="TreeGrafter"/>
</dbReference>
<gene>
    <name evidence="7" type="ORF">ASZ90_003441</name>
</gene>
<dbReference type="EMBL" id="LNQE01000417">
    <property type="protein sequence ID" value="KUG26719.1"/>
    <property type="molecule type" value="Genomic_DNA"/>
</dbReference>
<dbReference type="Pfam" id="PF00950">
    <property type="entry name" value="ABC-3"/>
    <property type="match status" value="1"/>
</dbReference>
<dbReference type="CDD" id="cd06550">
    <property type="entry name" value="TM_ABC_iron-siderophores_like"/>
    <property type="match status" value="1"/>
</dbReference>
<evidence type="ECO:0000256" key="3">
    <source>
        <dbReference type="ARBA" id="ARBA00022692"/>
    </source>
</evidence>